<evidence type="ECO:0000313" key="2">
    <source>
        <dbReference type="EMBL" id="CAI2372992.1"/>
    </source>
</evidence>
<dbReference type="AlphaFoldDB" id="A0AAD1XI07"/>
<name>A0AAD1XI07_EUPCR</name>
<dbReference type="Proteomes" id="UP001295684">
    <property type="component" value="Unassembled WGS sequence"/>
</dbReference>
<comment type="caution">
    <text evidence="2">The sequence shown here is derived from an EMBL/GenBank/DDBJ whole genome shotgun (WGS) entry which is preliminary data.</text>
</comment>
<gene>
    <name evidence="2" type="ORF">ECRASSUSDP1_LOCUS14329</name>
</gene>
<dbReference type="PANTHER" id="PTHR28653:SF1">
    <property type="entry name" value="ATPASE SWSAP1"/>
    <property type="match status" value="1"/>
</dbReference>
<accession>A0AAD1XI07</accession>
<evidence type="ECO:0000313" key="3">
    <source>
        <dbReference type="Proteomes" id="UP001295684"/>
    </source>
</evidence>
<evidence type="ECO:0000256" key="1">
    <source>
        <dbReference type="SAM" id="MobiDB-lite"/>
    </source>
</evidence>
<dbReference type="EMBL" id="CAMPGE010014314">
    <property type="protein sequence ID" value="CAI2372992.1"/>
    <property type="molecule type" value="Genomic_DNA"/>
</dbReference>
<dbReference type="GO" id="GO:0000724">
    <property type="term" value="P:double-strand break repair via homologous recombination"/>
    <property type="evidence" value="ECO:0007669"/>
    <property type="project" value="TreeGrafter"/>
</dbReference>
<keyword evidence="3" id="KW-1185">Reference proteome</keyword>
<dbReference type="GO" id="GO:0097196">
    <property type="term" value="C:Shu complex"/>
    <property type="evidence" value="ECO:0007669"/>
    <property type="project" value="TreeGrafter"/>
</dbReference>
<dbReference type="PANTHER" id="PTHR28653">
    <property type="match status" value="1"/>
</dbReference>
<proteinExistence type="predicted"/>
<sequence>MKIILGTSQGYKTTSILNFGYIYLQEWLSERERDIEDQKESKDSPAPYVVYITSKQKMKENSLVFGTYSEVTIDVLKNIKMKYIDTSEGLINYLIDFHLLKDRPKLVLIDGMELYCTGSNDKKLSQINTSNKKLKVDYLCNLMKHIEELYSNSLSETKFICTHRIFSCIESASTASTKLLNSAKSELNFLISLYVDHCTDVYLMVTSANAGGAPAKLMDSDPEDINIQVDTGEICVANCIFTVCPVTCQTTEKMDDWLELCREEMITLWRVAQSDEIEEEQTSLQRVEEGKEFESVKELVDYLKGEEKQEYDDEGDQRMAQDEEIPASKEISKEKNKMTPSQ</sequence>
<feature type="region of interest" description="Disordered" evidence="1">
    <location>
        <begin position="304"/>
        <end position="342"/>
    </location>
</feature>
<dbReference type="GO" id="GO:0003697">
    <property type="term" value="F:single-stranded DNA binding"/>
    <property type="evidence" value="ECO:0007669"/>
    <property type="project" value="TreeGrafter"/>
</dbReference>
<protein>
    <submittedName>
        <fullName evidence="2">Uncharacterized protein</fullName>
    </submittedName>
</protein>
<reference evidence="2" key="1">
    <citation type="submission" date="2023-07" db="EMBL/GenBank/DDBJ databases">
        <authorList>
            <consortium name="AG Swart"/>
            <person name="Singh M."/>
            <person name="Singh A."/>
            <person name="Seah K."/>
            <person name="Emmerich C."/>
        </authorList>
    </citation>
    <scope>NUCLEOTIDE SEQUENCE</scope>
    <source>
        <strain evidence="2">DP1</strain>
    </source>
</reference>
<feature type="compositionally biased region" description="Basic and acidic residues" evidence="1">
    <location>
        <begin position="316"/>
        <end position="342"/>
    </location>
</feature>
<organism evidence="2 3">
    <name type="scientific">Euplotes crassus</name>
    <dbReference type="NCBI Taxonomy" id="5936"/>
    <lineage>
        <taxon>Eukaryota</taxon>
        <taxon>Sar</taxon>
        <taxon>Alveolata</taxon>
        <taxon>Ciliophora</taxon>
        <taxon>Intramacronucleata</taxon>
        <taxon>Spirotrichea</taxon>
        <taxon>Hypotrichia</taxon>
        <taxon>Euplotida</taxon>
        <taxon>Euplotidae</taxon>
        <taxon>Moneuplotes</taxon>
    </lineage>
</organism>